<feature type="region of interest" description="Disordered" evidence="1">
    <location>
        <begin position="1"/>
        <end position="30"/>
    </location>
</feature>
<dbReference type="HOGENOM" id="CLU_2333125_0_0_1"/>
<organism evidence="2 3">
    <name type="scientific">Hapsidospora chrysogenum (strain ATCC 11550 / CBS 779.69 / DSM 880 / IAM 14645 / JCM 23072 / IMI 49137)</name>
    <name type="common">Acremonium chrysogenum</name>
    <dbReference type="NCBI Taxonomy" id="857340"/>
    <lineage>
        <taxon>Eukaryota</taxon>
        <taxon>Fungi</taxon>
        <taxon>Dikarya</taxon>
        <taxon>Ascomycota</taxon>
        <taxon>Pezizomycotina</taxon>
        <taxon>Sordariomycetes</taxon>
        <taxon>Hypocreomycetidae</taxon>
        <taxon>Hypocreales</taxon>
        <taxon>Bionectriaceae</taxon>
        <taxon>Hapsidospora</taxon>
    </lineage>
</organism>
<dbReference type="AlphaFoldDB" id="A0A086THH3"/>
<dbReference type="EMBL" id="JPKY01000002">
    <property type="protein sequence ID" value="KFH48805.1"/>
    <property type="molecule type" value="Genomic_DNA"/>
</dbReference>
<evidence type="ECO:0000256" key="1">
    <source>
        <dbReference type="SAM" id="MobiDB-lite"/>
    </source>
</evidence>
<reference evidence="3" key="1">
    <citation type="journal article" date="2014" name="Genome Announc.">
        <title>Genome sequence and annotation of Acremonium chrysogenum, producer of the beta-lactam antibiotic cephalosporin C.</title>
        <authorList>
            <person name="Terfehr D."/>
            <person name="Dahlmann T.A."/>
            <person name="Specht T."/>
            <person name="Zadra I."/>
            <person name="Kuernsteiner H."/>
            <person name="Kueck U."/>
        </authorList>
    </citation>
    <scope>NUCLEOTIDE SEQUENCE [LARGE SCALE GENOMIC DNA]</scope>
    <source>
        <strain evidence="3">ATCC 11550 / CBS 779.69 / DSM 880 / IAM 14645 / JCM 23072 / IMI 49137</strain>
    </source>
</reference>
<gene>
    <name evidence="2" type="ORF">ACRE_005290</name>
</gene>
<feature type="compositionally biased region" description="Basic and acidic residues" evidence="1">
    <location>
        <begin position="18"/>
        <end position="30"/>
    </location>
</feature>
<evidence type="ECO:0000313" key="3">
    <source>
        <dbReference type="Proteomes" id="UP000029964"/>
    </source>
</evidence>
<proteinExistence type="predicted"/>
<name>A0A086THH3_HAPC1</name>
<evidence type="ECO:0000313" key="2">
    <source>
        <dbReference type="EMBL" id="KFH48805.1"/>
    </source>
</evidence>
<sequence>MVGGLRDDGKAVSFQSRRSSDQDARGPVHDVSADAAAGIVVVGERTPSSLTALRRQKWNIGELRRLHASQLGWTVDLGRKPTQGCGTVPELPGIHSHK</sequence>
<protein>
    <submittedName>
        <fullName evidence="2">Uncharacterized protein</fullName>
    </submittedName>
</protein>
<accession>A0A086THH3</accession>
<keyword evidence="3" id="KW-1185">Reference proteome</keyword>
<comment type="caution">
    <text evidence="2">The sequence shown here is derived from an EMBL/GenBank/DDBJ whole genome shotgun (WGS) entry which is preliminary data.</text>
</comment>
<dbReference type="Proteomes" id="UP000029964">
    <property type="component" value="Unassembled WGS sequence"/>
</dbReference>
<feature type="compositionally biased region" description="Basic and acidic residues" evidence="1">
    <location>
        <begin position="1"/>
        <end position="10"/>
    </location>
</feature>